<gene>
    <name evidence="1" type="ORF">ASJ80_05605</name>
</gene>
<dbReference type="EMBL" id="LMVM01000023">
    <property type="protein sequence ID" value="PAV04321.1"/>
    <property type="molecule type" value="Genomic_DNA"/>
</dbReference>
<protein>
    <submittedName>
        <fullName evidence="1">Acetyltransferase</fullName>
    </submittedName>
</protein>
<dbReference type="CDD" id="cd04645">
    <property type="entry name" value="LbH_gamma_CA_like"/>
    <property type="match status" value="1"/>
</dbReference>
<dbReference type="Pfam" id="PF00132">
    <property type="entry name" value="Hexapep"/>
    <property type="match status" value="1"/>
</dbReference>
<keyword evidence="2" id="KW-1185">Reference proteome</keyword>
<dbReference type="InterPro" id="IPR050484">
    <property type="entry name" value="Transf_Hexapept/Carb_Anhydrase"/>
</dbReference>
<evidence type="ECO:0000313" key="1">
    <source>
        <dbReference type="EMBL" id="PAV04321.1"/>
    </source>
</evidence>
<dbReference type="InterPro" id="IPR047324">
    <property type="entry name" value="LbH_gamma_CA-like"/>
</dbReference>
<name>A0A2A2H4G9_METBR</name>
<dbReference type="PANTHER" id="PTHR13061:SF29">
    <property type="entry name" value="GAMMA CARBONIC ANHYDRASE-LIKE 1, MITOCHONDRIAL-RELATED"/>
    <property type="match status" value="1"/>
</dbReference>
<dbReference type="RefSeq" id="WP_069584435.1">
    <property type="nucleotide sequence ID" value="NZ_LMVM01000023.1"/>
</dbReference>
<dbReference type="PANTHER" id="PTHR13061">
    <property type="entry name" value="DYNACTIN SUBUNIT P25"/>
    <property type="match status" value="1"/>
</dbReference>
<dbReference type="OrthoDB" id="10940at2157"/>
<comment type="caution">
    <text evidence="1">The sequence shown here is derived from an EMBL/GenBank/DDBJ whole genome shotgun (WGS) entry which is preliminary data.</text>
</comment>
<organism evidence="1 2">
    <name type="scientific">Methanobacterium bryantii</name>
    <dbReference type="NCBI Taxonomy" id="2161"/>
    <lineage>
        <taxon>Archaea</taxon>
        <taxon>Methanobacteriati</taxon>
        <taxon>Methanobacteriota</taxon>
        <taxon>Methanomada group</taxon>
        <taxon>Methanobacteria</taxon>
        <taxon>Methanobacteriales</taxon>
        <taxon>Methanobacteriaceae</taxon>
        <taxon>Methanobacterium</taxon>
    </lineage>
</organism>
<dbReference type="Proteomes" id="UP000217784">
    <property type="component" value="Unassembled WGS sequence"/>
</dbReference>
<reference evidence="1 2" key="1">
    <citation type="journal article" date="2017" name="BMC Genomics">
        <title>Genomic analysis of methanogenic archaea reveals a shift towards energy conservation.</title>
        <authorList>
            <person name="Gilmore S.P."/>
            <person name="Henske J.K."/>
            <person name="Sexton J.A."/>
            <person name="Solomon K.V."/>
            <person name="Seppala S."/>
            <person name="Yoo J.I."/>
            <person name="Huyett L.M."/>
            <person name="Pressman A."/>
            <person name="Cogan J.Z."/>
            <person name="Kivenson V."/>
            <person name="Peng X."/>
            <person name="Tan Y."/>
            <person name="Valentine D.L."/>
            <person name="O'Malley M.A."/>
        </authorList>
    </citation>
    <scope>NUCLEOTIDE SEQUENCE [LARGE SCALE GENOMIC DNA]</scope>
    <source>
        <strain evidence="1 2">M.o.H.</strain>
    </source>
</reference>
<accession>A0A2A2H4G9</accession>
<evidence type="ECO:0000313" key="2">
    <source>
        <dbReference type="Proteomes" id="UP000217784"/>
    </source>
</evidence>
<dbReference type="SUPFAM" id="SSF51161">
    <property type="entry name" value="Trimeric LpxA-like enzymes"/>
    <property type="match status" value="1"/>
</dbReference>
<dbReference type="GO" id="GO:0016740">
    <property type="term" value="F:transferase activity"/>
    <property type="evidence" value="ECO:0007669"/>
    <property type="project" value="UniProtKB-KW"/>
</dbReference>
<dbReference type="InterPro" id="IPR001451">
    <property type="entry name" value="Hexapep"/>
</dbReference>
<dbReference type="InterPro" id="IPR011004">
    <property type="entry name" value="Trimer_LpxA-like_sf"/>
</dbReference>
<proteinExistence type="predicted"/>
<dbReference type="Gene3D" id="2.160.10.10">
    <property type="entry name" value="Hexapeptide repeat proteins"/>
    <property type="match status" value="1"/>
</dbReference>
<dbReference type="AlphaFoldDB" id="A0A2A2H4G9"/>
<sequence>MSTVNKSVKTFEGSKIIGNVKIDAESSIWYNAVLRGDIEAITIGKYSNVQDNCVVHSSKNYPVELGDYVTVGHAAVLHGCKIEDNCLIGMNATVLNGAKIMKNCIVGAGALVTEGKEFEEGSLIIGAPARAVRKLTDEEIEGIKDHAVRYAQLAKNE</sequence>
<keyword evidence="1" id="KW-0808">Transferase</keyword>